<dbReference type="Gene3D" id="2.70.210.12">
    <property type="entry name" value="GTP1/OBG domain"/>
    <property type="match status" value="1"/>
</dbReference>
<dbReference type="PIRSF" id="PIRSF002401">
    <property type="entry name" value="GTP_bd_Obg/CgtA"/>
    <property type="match status" value="1"/>
</dbReference>
<comment type="similarity">
    <text evidence="1">Belongs to the TRAFAC class OBG-HflX-like GTPase superfamily. OBG GTPase family.</text>
</comment>
<evidence type="ECO:0000313" key="7">
    <source>
        <dbReference type="Proteomes" id="UP001057455"/>
    </source>
</evidence>
<dbReference type="Proteomes" id="UP001057455">
    <property type="component" value="Unassembled WGS sequence"/>
</dbReference>
<protein>
    <submittedName>
        <fullName evidence="6">Obg family GTPase</fullName>
    </submittedName>
</protein>
<dbReference type="PANTHER" id="PTHR11702">
    <property type="entry name" value="DEVELOPMENTALLY REGULATED GTP-BINDING PROTEIN-RELATED"/>
    <property type="match status" value="1"/>
</dbReference>
<feature type="domain" description="Obg" evidence="5">
    <location>
        <begin position="1"/>
        <end position="181"/>
    </location>
</feature>
<dbReference type="GO" id="GO:0005739">
    <property type="term" value="C:mitochondrion"/>
    <property type="evidence" value="ECO:0007669"/>
    <property type="project" value="TreeGrafter"/>
</dbReference>
<proteinExistence type="inferred from homology"/>
<keyword evidence="3" id="KW-0342">GTP-binding</keyword>
<dbReference type="GO" id="GO:0003924">
    <property type="term" value="F:GTPase activity"/>
    <property type="evidence" value="ECO:0007669"/>
    <property type="project" value="InterPro"/>
</dbReference>
<evidence type="ECO:0000259" key="5">
    <source>
        <dbReference type="PROSITE" id="PS51883"/>
    </source>
</evidence>
<keyword evidence="7" id="KW-1185">Reference proteome</keyword>
<keyword evidence="2" id="KW-0547">Nucleotide-binding</keyword>
<organism evidence="6 7">
    <name type="scientific">Babesia ovis</name>
    <dbReference type="NCBI Taxonomy" id="5869"/>
    <lineage>
        <taxon>Eukaryota</taxon>
        <taxon>Sar</taxon>
        <taxon>Alveolata</taxon>
        <taxon>Apicomplexa</taxon>
        <taxon>Aconoidasida</taxon>
        <taxon>Piroplasmida</taxon>
        <taxon>Babesiidae</taxon>
        <taxon>Babesia</taxon>
    </lineage>
</organism>
<evidence type="ECO:0000256" key="3">
    <source>
        <dbReference type="ARBA" id="ARBA00023134"/>
    </source>
</evidence>
<dbReference type="NCBIfam" id="TIGR00231">
    <property type="entry name" value="small_GTP"/>
    <property type="match status" value="1"/>
</dbReference>
<dbReference type="OrthoDB" id="347018at2759"/>
<comment type="caution">
    <text evidence="6">The sequence shown here is derived from an EMBL/GenBank/DDBJ whole genome shotgun (WGS) entry which is preliminary data.</text>
</comment>
<dbReference type="PROSITE" id="PS51883">
    <property type="entry name" value="OBG"/>
    <property type="match status" value="1"/>
</dbReference>
<dbReference type="EMBL" id="BLIY01000001">
    <property type="protein sequence ID" value="GFE52717.1"/>
    <property type="molecule type" value="Genomic_DNA"/>
</dbReference>
<dbReference type="PANTHER" id="PTHR11702:SF31">
    <property type="entry name" value="MITOCHONDRIAL RIBOSOME-ASSOCIATED GTPASE 2"/>
    <property type="match status" value="1"/>
</dbReference>
<sequence>MLQCTGGKGGDGGVVFSKHGPHRLLGPGLPVGGAGGRGGNVYAAPMGKHDNRADLRHIPGSVRAPGGLMGSYNAAGKSGNDVILKVPLGTLIYRFDRPPHDEPDKGWREVCGTWKRTLVADINEPTHENVILARGGRGGHGNTMRSVNHSLTNTKVNRSPYEAEYGGSPEEEYYEIELKSIADIGLIGLPNVGKSTLLSAMTRANSRIAAYPFTTLAPCIGHIRFTDGQNISVADLPGIVECRLTQEFFRHIERTKALLYVIDVCNTTYDSMEETFASLREQVKAHGTGLANKPFVIVATKMDVNPSAAARSVDEFCQYLRTMKVNTTVIPTSAKFGLGVVKLVRVVRNLVEEFAQTLADRVNNEDCGEG</sequence>
<dbReference type="InterPro" id="IPR045086">
    <property type="entry name" value="OBG_GTPase"/>
</dbReference>
<dbReference type="Pfam" id="PF01926">
    <property type="entry name" value="MMR_HSR1"/>
    <property type="match status" value="1"/>
</dbReference>
<reference evidence="6" key="1">
    <citation type="submission" date="2019-12" db="EMBL/GenBank/DDBJ databases">
        <title>Genome sequence of Babesia ovis.</title>
        <authorList>
            <person name="Yamagishi J."/>
            <person name="Sevinc F."/>
            <person name="Xuan X."/>
        </authorList>
    </citation>
    <scope>NUCLEOTIDE SEQUENCE</scope>
    <source>
        <strain evidence="6">Selcuk</strain>
    </source>
</reference>
<name>A0A9W5T7X4_BABOV</name>
<dbReference type="SUPFAM" id="SSF82051">
    <property type="entry name" value="Obg GTP-binding protein N-terminal domain"/>
    <property type="match status" value="1"/>
</dbReference>
<dbReference type="PRINTS" id="PR00326">
    <property type="entry name" value="GTP1OBG"/>
</dbReference>
<dbReference type="Gene3D" id="3.40.50.300">
    <property type="entry name" value="P-loop containing nucleotide triphosphate hydrolases"/>
    <property type="match status" value="1"/>
</dbReference>
<evidence type="ECO:0000256" key="2">
    <source>
        <dbReference type="ARBA" id="ARBA00022741"/>
    </source>
</evidence>
<dbReference type="InterPro" id="IPR014100">
    <property type="entry name" value="GTP-bd_Obg/CgtA"/>
</dbReference>
<dbReference type="AlphaFoldDB" id="A0A9W5T7X4"/>
<dbReference type="InterPro" id="IPR005225">
    <property type="entry name" value="Small_GTP-bd"/>
</dbReference>
<dbReference type="InterPro" id="IPR027417">
    <property type="entry name" value="P-loop_NTPase"/>
</dbReference>
<dbReference type="SUPFAM" id="SSF52540">
    <property type="entry name" value="P-loop containing nucleoside triphosphate hydrolases"/>
    <property type="match status" value="1"/>
</dbReference>
<dbReference type="GO" id="GO:0005525">
    <property type="term" value="F:GTP binding"/>
    <property type="evidence" value="ECO:0007669"/>
    <property type="project" value="UniProtKB-KW"/>
</dbReference>
<dbReference type="InterPro" id="IPR036726">
    <property type="entry name" value="GTP1_OBG_dom_sf"/>
</dbReference>
<dbReference type="Pfam" id="PF01018">
    <property type="entry name" value="GTP1_OBG"/>
    <property type="match status" value="1"/>
</dbReference>
<dbReference type="GO" id="GO:0042254">
    <property type="term" value="P:ribosome biogenesis"/>
    <property type="evidence" value="ECO:0007669"/>
    <property type="project" value="UniProtKB-UniRule"/>
</dbReference>
<dbReference type="GO" id="GO:0000287">
    <property type="term" value="F:magnesium ion binding"/>
    <property type="evidence" value="ECO:0007669"/>
    <property type="project" value="InterPro"/>
</dbReference>
<dbReference type="InterPro" id="IPR031167">
    <property type="entry name" value="G_OBG"/>
</dbReference>
<gene>
    <name evidence="6" type="ORF">BaOVIS_001210</name>
</gene>
<evidence type="ECO:0000259" key="4">
    <source>
        <dbReference type="PROSITE" id="PS51710"/>
    </source>
</evidence>
<dbReference type="InterPro" id="IPR006169">
    <property type="entry name" value="GTP1_OBG_dom"/>
</dbReference>
<evidence type="ECO:0000313" key="6">
    <source>
        <dbReference type="EMBL" id="GFE52717.1"/>
    </source>
</evidence>
<accession>A0A9W5T7X4</accession>
<dbReference type="PROSITE" id="PS51710">
    <property type="entry name" value="G_OBG"/>
    <property type="match status" value="1"/>
</dbReference>
<feature type="domain" description="OBG-type G" evidence="4">
    <location>
        <begin position="182"/>
        <end position="352"/>
    </location>
</feature>
<evidence type="ECO:0000256" key="1">
    <source>
        <dbReference type="ARBA" id="ARBA00007699"/>
    </source>
</evidence>
<dbReference type="InterPro" id="IPR006073">
    <property type="entry name" value="GTP-bd"/>
</dbReference>